<name>D8U6T7_VOLCA</name>
<keyword evidence="3" id="KW-1185">Reference proteome</keyword>
<dbReference type="RefSeq" id="XP_002954346.1">
    <property type="nucleotide sequence ID" value="XM_002954300.1"/>
</dbReference>
<dbReference type="InterPro" id="IPR029058">
    <property type="entry name" value="AB_hydrolase_fold"/>
</dbReference>
<dbReference type="Proteomes" id="UP000001058">
    <property type="component" value="Unassembled WGS sequence"/>
</dbReference>
<dbReference type="OrthoDB" id="19657at2759"/>
<evidence type="ECO:0000313" key="3">
    <source>
        <dbReference type="Proteomes" id="UP000001058"/>
    </source>
</evidence>
<dbReference type="PANTHER" id="PTHR43689:SF56">
    <property type="entry name" value="AB HYDROLASE-1 DOMAIN-CONTAINING PROTEIN"/>
    <property type="match status" value="1"/>
</dbReference>
<feature type="region of interest" description="Disordered" evidence="1">
    <location>
        <begin position="316"/>
        <end position="349"/>
    </location>
</feature>
<evidence type="ECO:0008006" key="4">
    <source>
        <dbReference type="Google" id="ProtNLM"/>
    </source>
</evidence>
<dbReference type="STRING" id="3068.D8U6T7"/>
<gene>
    <name evidence="2" type="ORF">VOLCADRAFT_95177</name>
</gene>
<dbReference type="PANTHER" id="PTHR43689">
    <property type="entry name" value="HYDROLASE"/>
    <property type="match status" value="1"/>
</dbReference>
<accession>D8U6T7</accession>
<evidence type="ECO:0000256" key="1">
    <source>
        <dbReference type="SAM" id="MobiDB-lite"/>
    </source>
</evidence>
<sequence length="391" mass="43318">MEHIRIYAFATHGPRQLLNLSSRKFTHNARSGSVHAESFVINTRPAYPLYCQPGTAAATAPSSLDLNRALVIALAEQFKRESLPWIQDLVVPLFEGPPPPLTAGRLRELCFRHDPKLPKRLPMSAFQAQKARPSFDGSSRLRLPEDSNLGRPNPGASLTLLLLHGLNGSTFNWRLLMDDLAAYVSPATGGCRVVAYDRPPYGLSQRPLTWQREEDNPYTLEGGARGFLARADFGQLLRFAWTRALLSADGPGLNYVRRQVLKRKAELEEGRLGVYLDEREVPQERLRVPVLIVQGREDRTVPLETAQAVEAALRRRPGPVSGPALTNRGAPGRHSWGTTSGRRRKSSDSEIFQGAVTEMVVLEGCAHVPMDEQPLKVLAAITDFVNRHCCG</sequence>
<dbReference type="eggNOG" id="KOG1454">
    <property type="taxonomic scope" value="Eukaryota"/>
</dbReference>
<evidence type="ECO:0000313" key="2">
    <source>
        <dbReference type="EMBL" id="EFJ44496.1"/>
    </source>
</evidence>
<dbReference type="InParanoid" id="D8U6T7"/>
<organism evidence="3">
    <name type="scientific">Volvox carteri f. nagariensis</name>
    <dbReference type="NCBI Taxonomy" id="3068"/>
    <lineage>
        <taxon>Eukaryota</taxon>
        <taxon>Viridiplantae</taxon>
        <taxon>Chlorophyta</taxon>
        <taxon>core chlorophytes</taxon>
        <taxon>Chlorophyceae</taxon>
        <taxon>CS clade</taxon>
        <taxon>Chlamydomonadales</taxon>
        <taxon>Volvocaceae</taxon>
        <taxon>Volvox</taxon>
    </lineage>
</organism>
<dbReference type="KEGG" id="vcn:VOLCADRAFT_95177"/>
<dbReference type="SUPFAM" id="SSF53474">
    <property type="entry name" value="alpha/beta-Hydrolases"/>
    <property type="match status" value="1"/>
</dbReference>
<dbReference type="AlphaFoldDB" id="D8U6T7"/>
<reference evidence="2 3" key="1">
    <citation type="journal article" date="2010" name="Science">
        <title>Genomic analysis of organismal complexity in the multicellular green alga Volvox carteri.</title>
        <authorList>
            <person name="Prochnik S.E."/>
            <person name="Umen J."/>
            <person name="Nedelcu A.M."/>
            <person name="Hallmann A."/>
            <person name="Miller S.M."/>
            <person name="Nishii I."/>
            <person name="Ferris P."/>
            <person name="Kuo A."/>
            <person name="Mitros T."/>
            <person name="Fritz-Laylin L.K."/>
            <person name="Hellsten U."/>
            <person name="Chapman J."/>
            <person name="Simakov O."/>
            <person name="Rensing S.A."/>
            <person name="Terry A."/>
            <person name="Pangilinan J."/>
            <person name="Kapitonov V."/>
            <person name="Jurka J."/>
            <person name="Salamov A."/>
            <person name="Shapiro H."/>
            <person name="Schmutz J."/>
            <person name="Grimwood J."/>
            <person name="Lindquist E."/>
            <person name="Lucas S."/>
            <person name="Grigoriev I.V."/>
            <person name="Schmitt R."/>
            <person name="Kirk D."/>
            <person name="Rokhsar D.S."/>
        </authorList>
    </citation>
    <scope>NUCLEOTIDE SEQUENCE [LARGE SCALE GENOMIC DNA]</scope>
    <source>
        <strain evidence="3">f. Nagariensis / Eve</strain>
    </source>
</reference>
<dbReference type="GeneID" id="9624416"/>
<protein>
    <recommendedName>
        <fullName evidence="4">AB hydrolase-1 domain-containing protein</fullName>
    </recommendedName>
</protein>
<feature type="region of interest" description="Disordered" evidence="1">
    <location>
        <begin position="122"/>
        <end position="150"/>
    </location>
</feature>
<dbReference type="EMBL" id="GL378363">
    <property type="protein sequence ID" value="EFJ44496.1"/>
    <property type="molecule type" value="Genomic_DNA"/>
</dbReference>
<proteinExistence type="predicted"/>
<dbReference type="Gene3D" id="3.40.50.1820">
    <property type="entry name" value="alpha/beta hydrolase"/>
    <property type="match status" value="2"/>
</dbReference>